<evidence type="ECO:0000259" key="6">
    <source>
        <dbReference type="PROSITE" id="PS50850"/>
    </source>
</evidence>
<comment type="subcellular location">
    <subcellularLocation>
        <location evidence="1">Membrane</location>
        <topology evidence="1">Multi-pass membrane protein</topology>
    </subcellularLocation>
</comment>
<keyword evidence="4 5" id="KW-0472">Membrane</keyword>
<evidence type="ECO:0000313" key="7">
    <source>
        <dbReference type="EMBL" id="NOV49648.1"/>
    </source>
</evidence>
<accession>A0A6M2DX65</accession>
<dbReference type="GO" id="GO:0022857">
    <property type="term" value="F:transmembrane transporter activity"/>
    <property type="evidence" value="ECO:0007669"/>
    <property type="project" value="InterPro"/>
</dbReference>
<feature type="transmembrane region" description="Helical" evidence="5">
    <location>
        <begin position="424"/>
        <end position="443"/>
    </location>
</feature>
<feature type="transmembrane region" description="Helical" evidence="5">
    <location>
        <begin position="276"/>
        <end position="298"/>
    </location>
</feature>
<dbReference type="EMBL" id="GIIL01005922">
    <property type="protein sequence ID" value="NOV49648.1"/>
    <property type="molecule type" value="Transcribed_RNA"/>
</dbReference>
<evidence type="ECO:0000256" key="4">
    <source>
        <dbReference type="ARBA" id="ARBA00023136"/>
    </source>
</evidence>
<feature type="transmembrane region" description="Helical" evidence="5">
    <location>
        <begin position="363"/>
        <end position="384"/>
    </location>
</feature>
<dbReference type="InterPro" id="IPR020846">
    <property type="entry name" value="MFS_dom"/>
</dbReference>
<dbReference type="Gene3D" id="1.20.1250.20">
    <property type="entry name" value="MFS general substrate transporter like domains"/>
    <property type="match status" value="1"/>
</dbReference>
<keyword evidence="3 5" id="KW-1133">Transmembrane helix</keyword>
<feature type="transmembrane region" description="Helical" evidence="5">
    <location>
        <begin position="243"/>
        <end position="264"/>
    </location>
</feature>
<dbReference type="PROSITE" id="PS50850">
    <property type="entry name" value="MFS"/>
    <property type="match status" value="1"/>
</dbReference>
<dbReference type="InterPro" id="IPR005829">
    <property type="entry name" value="Sugar_transporter_CS"/>
</dbReference>
<evidence type="ECO:0000256" key="3">
    <source>
        <dbReference type="ARBA" id="ARBA00022989"/>
    </source>
</evidence>
<evidence type="ECO:0000256" key="1">
    <source>
        <dbReference type="ARBA" id="ARBA00004141"/>
    </source>
</evidence>
<name>A0A6M2DX65_XENCH</name>
<feature type="transmembrane region" description="Helical" evidence="5">
    <location>
        <begin position="449"/>
        <end position="472"/>
    </location>
</feature>
<feature type="transmembrane region" description="Helical" evidence="5">
    <location>
        <begin position="186"/>
        <end position="204"/>
    </location>
</feature>
<feature type="transmembrane region" description="Helical" evidence="5">
    <location>
        <begin position="210"/>
        <end position="231"/>
    </location>
</feature>
<feature type="domain" description="Major facilitator superfamily (MFS) profile" evidence="6">
    <location>
        <begin position="116"/>
        <end position="515"/>
    </location>
</feature>
<feature type="transmembrane region" description="Helical" evidence="5">
    <location>
        <begin position="29"/>
        <end position="52"/>
    </location>
</feature>
<evidence type="ECO:0000256" key="5">
    <source>
        <dbReference type="SAM" id="Phobius"/>
    </source>
</evidence>
<evidence type="ECO:0000256" key="2">
    <source>
        <dbReference type="ARBA" id="ARBA00022692"/>
    </source>
</evidence>
<dbReference type="AlphaFoldDB" id="A0A6M2DX65"/>
<proteinExistence type="predicted"/>
<dbReference type="GO" id="GO:0016020">
    <property type="term" value="C:membrane"/>
    <property type="evidence" value="ECO:0007669"/>
    <property type="project" value="UniProtKB-SubCell"/>
</dbReference>
<dbReference type="PANTHER" id="PTHR24064">
    <property type="entry name" value="SOLUTE CARRIER FAMILY 22 MEMBER"/>
    <property type="match status" value="1"/>
</dbReference>
<organism evidence="7">
    <name type="scientific">Xenopsylla cheopis</name>
    <name type="common">Oriental rat flea</name>
    <name type="synonym">Pulex cheopis</name>
    <dbReference type="NCBI Taxonomy" id="163159"/>
    <lineage>
        <taxon>Eukaryota</taxon>
        <taxon>Metazoa</taxon>
        <taxon>Ecdysozoa</taxon>
        <taxon>Arthropoda</taxon>
        <taxon>Hexapoda</taxon>
        <taxon>Insecta</taxon>
        <taxon>Pterygota</taxon>
        <taxon>Neoptera</taxon>
        <taxon>Endopterygota</taxon>
        <taxon>Siphonaptera</taxon>
        <taxon>Pulicidae</taxon>
        <taxon>Xenopsyllinae</taxon>
        <taxon>Xenopsylla</taxon>
    </lineage>
</organism>
<dbReference type="CDD" id="cd17317">
    <property type="entry name" value="MFS_SLC22"/>
    <property type="match status" value="1"/>
</dbReference>
<dbReference type="PROSITE" id="PS00216">
    <property type="entry name" value="SUGAR_TRANSPORT_1"/>
    <property type="match status" value="1"/>
</dbReference>
<keyword evidence="2 5" id="KW-0812">Transmembrane</keyword>
<dbReference type="InterPro" id="IPR036259">
    <property type="entry name" value="MFS_trans_sf"/>
</dbReference>
<sequence>MSGNRHDNSAEYMDLDGILKELGQFGKFQFINCFFICITILLFAMYAMSYVFTAGVVNHRCLVPDCDDPVKPEFRPIWLENAVPYAWKSLGSSTSSKSFEKCERYARNLTVPCDSACPQHMFSSTIETCDQWVFEDDTSTILTEWNLTCEDNEWKLALIGTINNVGQFVCLTMAGIVSDKFGRRTVLVFGIVTLGMIGIVKSFSVNYLMFVFLEFFGTVLGTGSYTAGYILGMELVQPRKRVIGGAVITCFFAFGEALVGAIAWKTRSWRTLLRIIHPPALLLLSYFWLIPESVRWLMVQGRRKEVAKVIKRAALTNKVVLSDIAMQKLTSGSNSDSDEIEDDERIRNESSQSWKVFIKSSVMIARVLNCSFCWFTNAFVFYGLSLNSVAIAGNKYLNFILVSLIEVPAHIVTCILSDRLGRRTLLCGALISSGIACFASKFIATDLTWLRLVMFLYGKFSITISFAILYVYTTELFPTSMRHSILASCSMLGRVGSMIAPQTPLLVTAGSKAMR</sequence>
<dbReference type="SUPFAM" id="SSF103473">
    <property type="entry name" value="MFS general substrate transporter"/>
    <property type="match status" value="1"/>
</dbReference>
<feature type="transmembrane region" description="Helical" evidence="5">
    <location>
        <begin position="396"/>
        <end position="417"/>
    </location>
</feature>
<reference evidence="7" key="1">
    <citation type="submission" date="2020-03" db="EMBL/GenBank/DDBJ databases">
        <title>Transcriptomic Profiling of the Digestive Tract of the Rat Flea, Xenopsylla cheopis, Following Blood Feeding and Infection with Yersinia pestis.</title>
        <authorList>
            <person name="Bland D.M."/>
            <person name="Martens C.A."/>
            <person name="Virtaneva K."/>
            <person name="Kanakabandi K."/>
            <person name="Long D."/>
            <person name="Rosenke R."/>
            <person name="Saturday G.A."/>
            <person name="Hoyt F.H."/>
            <person name="Bruno D.P."/>
            <person name="Ribeiro J.M.C."/>
            <person name="Hinnebusch J."/>
        </authorList>
    </citation>
    <scope>NUCLEOTIDE SEQUENCE</scope>
</reference>
<protein>
    <submittedName>
        <fullName evidence="7">Putative synaptic vesicle transporter sv2 major facilitator superfamily</fullName>
    </submittedName>
</protein>
<dbReference type="InterPro" id="IPR005828">
    <property type="entry name" value="MFS_sugar_transport-like"/>
</dbReference>
<dbReference type="Pfam" id="PF00083">
    <property type="entry name" value="Sugar_tr"/>
    <property type="match status" value="1"/>
</dbReference>